<dbReference type="Gene3D" id="3.90.1150.10">
    <property type="entry name" value="Aspartate Aminotransferase, domain 1"/>
    <property type="match status" value="1"/>
</dbReference>
<evidence type="ECO:0000259" key="10">
    <source>
        <dbReference type="Pfam" id="PF00155"/>
    </source>
</evidence>
<dbReference type="InterPro" id="IPR015421">
    <property type="entry name" value="PyrdxlP-dep_Trfase_major"/>
</dbReference>
<dbReference type="Proteomes" id="UP001168613">
    <property type="component" value="Unassembled WGS sequence"/>
</dbReference>
<evidence type="ECO:0000256" key="8">
    <source>
        <dbReference type="ARBA" id="ARBA00047481"/>
    </source>
</evidence>
<comment type="similarity">
    <text evidence="3 9">Belongs to the class-II pyridoxal-phosphate-dependent aminotransferase family. Histidinol-phosphate aminotransferase subfamily.</text>
</comment>
<dbReference type="NCBIfam" id="TIGR01141">
    <property type="entry name" value="hisC"/>
    <property type="match status" value="1"/>
</dbReference>
<evidence type="ECO:0000256" key="9">
    <source>
        <dbReference type="HAMAP-Rule" id="MF_01023"/>
    </source>
</evidence>
<gene>
    <name evidence="9 11" type="primary">hisC</name>
    <name evidence="11" type="ORF">LMS43_07005</name>
</gene>
<organism evidence="11 12">
    <name type="scientific">Alcaligenes endophyticus</name>
    <dbReference type="NCBI Taxonomy" id="1929088"/>
    <lineage>
        <taxon>Bacteria</taxon>
        <taxon>Pseudomonadati</taxon>
        <taxon>Pseudomonadota</taxon>
        <taxon>Betaproteobacteria</taxon>
        <taxon>Burkholderiales</taxon>
        <taxon>Alcaligenaceae</taxon>
        <taxon>Alcaligenes</taxon>
    </lineage>
</organism>
<dbReference type="CDD" id="cd00609">
    <property type="entry name" value="AAT_like"/>
    <property type="match status" value="1"/>
</dbReference>
<evidence type="ECO:0000256" key="1">
    <source>
        <dbReference type="ARBA" id="ARBA00001933"/>
    </source>
</evidence>
<evidence type="ECO:0000256" key="7">
    <source>
        <dbReference type="ARBA" id="ARBA00022898"/>
    </source>
</evidence>
<sequence>MSRLWSDHVVGLTPYLPGEQVKLDNMLKLNTNEHPNGPSPRAIEAIRQAANDDLRLYPPVNSLALRQAIATWLKVEADQVFLGNGSDEILAHVFSALFLRSGRPLLMPDITYSFYTTYSTYYGVPTECIPLASDFSIRVSDYTAQREVPPAGIIFANPNAPTGRALTIVDIEAILQANPDTVVVVDEAYVDFGAQSAVKLVNQYDNLLVIQTFSKSRALAGLRVGFAVAQTGLLEALARVKDSFNSYPMDSLALAGAVASVQDHDYFEQQCQIVINAREQLAKDLIELGFEVLPSKTNFLMVSHANHSASELQQALRVQGILVRHFKQSRIDNYLRITVGSPAQCQRLCDSLKVILGRA</sequence>
<dbReference type="EC" id="2.6.1.9" evidence="9"/>
<dbReference type="Gene3D" id="3.40.640.10">
    <property type="entry name" value="Type I PLP-dependent aspartate aminotransferase-like (Major domain)"/>
    <property type="match status" value="1"/>
</dbReference>
<feature type="domain" description="Aminotransferase class I/classII large" evidence="10">
    <location>
        <begin position="25"/>
        <end position="352"/>
    </location>
</feature>
<keyword evidence="12" id="KW-1185">Reference proteome</keyword>
<dbReference type="InterPro" id="IPR015424">
    <property type="entry name" value="PyrdxlP-dep_Trfase"/>
</dbReference>
<evidence type="ECO:0000313" key="11">
    <source>
        <dbReference type="EMBL" id="MDN4121032.1"/>
    </source>
</evidence>
<evidence type="ECO:0000256" key="2">
    <source>
        <dbReference type="ARBA" id="ARBA00005011"/>
    </source>
</evidence>
<evidence type="ECO:0000256" key="4">
    <source>
        <dbReference type="ARBA" id="ARBA00011738"/>
    </source>
</evidence>
<evidence type="ECO:0000313" key="12">
    <source>
        <dbReference type="Proteomes" id="UP001168613"/>
    </source>
</evidence>
<dbReference type="InterPro" id="IPR001917">
    <property type="entry name" value="Aminotrans_II_pyridoxalP_BS"/>
</dbReference>
<dbReference type="PANTHER" id="PTHR43643">
    <property type="entry name" value="HISTIDINOL-PHOSPHATE AMINOTRANSFERASE 2"/>
    <property type="match status" value="1"/>
</dbReference>
<protein>
    <recommendedName>
        <fullName evidence="9">Histidinol-phosphate aminotransferase</fullName>
        <ecNumber evidence="9">2.6.1.9</ecNumber>
    </recommendedName>
    <alternativeName>
        <fullName evidence="9">Imidazole acetol-phosphate transaminase</fullName>
    </alternativeName>
</protein>
<dbReference type="SUPFAM" id="SSF53383">
    <property type="entry name" value="PLP-dependent transferases"/>
    <property type="match status" value="1"/>
</dbReference>
<comment type="catalytic activity">
    <reaction evidence="8 9">
        <text>L-histidinol phosphate + 2-oxoglutarate = 3-(imidazol-4-yl)-2-oxopropyl phosphate + L-glutamate</text>
        <dbReference type="Rhea" id="RHEA:23744"/>
        <dbReference type="ChEBI" id="CHEBI:16810"/>
        <dbReference type="ChEBI" id="CHEBI:29985"/>
        <dbReference type="ChEBI" id="CHEBI:57766"/>
        <dbReference type="ChEBI" id="CHEBI:57980"/>
        <dbReference type="EC" id="2.6.1.9"/>
    </reaction>
</comment>
<keyword evidence="7 9" id="KW-0663">Pyridoxal phosphate</keyword>
<keyword evidence="6 9" id="KW-0808">Transferase</keyword>
<evidence type="ECO:0000256" key="3">
    <source>
        <dbReference type="ARBA" id="ARBA00007970"/>
    </source>
</evidence>
<comment type="caution">
    <text evidence="11">The sequence shown here is derived from an EMBL/GenBank/DDBJ whole genome shotgun (WGS) entry which is preliminary data.</text>
</comment>
<dbReference type="InterPro" id="IPR015422">
    <property type="entry name" value="PyrdxlP-dep_Trfase_small"/>
</dbReference>
<proteinExistence type="inferred from homology"/>
<keyword evidence="9" id="KW-0028">Amino-acid biosynthesis</keyword>
<keyword evidence="9" id="KW-0368">Histidine biosynthesis</keyword>
<evidence type="ECO:0000256" key="5">
    <source>
        <dbReference type="ARBA" id="ARBA00022576"/>
    </source>
</evidence>
<dbReference type="GO" id="GO:0004400">
    <property type="term" value="F:histidinol-phosphate transaminase activity"/>
    <property type="evidence" value="ECO:0007669"/>
    <property type="project" value="UniProtKB-EC"/>
</dbReference>
<name>A0ABT8EIB2_9BURK</name>
<dbReference type="Pfam" id="PF00155">
    <property type="entry name" value="Aminotran_1_2"/>
    <property type="match status" value="1"/>
</dbReference>
<dbReference type="InterPro" id="IPR005861">
    <property type="entry name" value="HisP_aminotrans"/>
</dbReference>
<dbReference type="PANTHER" id="PTHR43643:SF3">
    <property type="entry name" value="HISTIDINOL-PHOSPHATE AMINOTRANSFERASE"/>
    <property type="match status" value="1"/>
</dbReference>
<dbReference type="RefSeq" id="WP_266124972.1">
    <property type="nucleotide sequence ID" value="NZ_JAJHNU010000001.1"/>
</dbReference>
<evidence type="ECO:0000256" key="6">
    <source>
        <dbReference type="ARBA" id="ARBA00022679"/>
    </source>
</evidence>
<dbReference type="InterPro" id="IPR004839">
    <property type="entry name" value="Aminotransferase_I/II_large"/>
</dbReference>
<dbReference type="PROSITE" id="PS00599">
    <property type="entry name" value="AA_TRANSFER_CLASS_2"/>
    <property type="match status" value="1"/>
</dbReference>
<dbReference type="InterPro" id="IPR050106">
    <property type="entry name" value="HistidinolP_aminotransfase"/>
</dbReference>
<comment type="cofactor">
    <cofactor evidence="1 9">
        <name>pyridoxal 5'-phosphate</name>
        <dbReference type="ChEBI" id="CHEBI:597326"/>
    </cofactor>
</comment>
<keyword evidence="5 9" id="KW-0032">Aminotransferase</keyword>
<comment type="pathway">
    <text evidence="2 9">Amino-acid biosynthesis; L-histidine biosynthesis; L-histidine from 5-phospho-alpha-D-ribose 1-diphosphate: step 7/9.</text>
</comment>
<comment type="subunit">
    <text evidence="4 9">Homodimer.</text>
</comment>
<feature type="modified residue" description="N6-(pyridoxal phosphate)lysine" evidence="9">
    <location>
        <position position="215"/>
    </location>
</feature>
<dbReference type="HAMAP" id="MF_01023">
    <property type="entry name" value="HisC_aminotrans_2"/>
    <property type="match status" value="1"/>
</dbReference>
<reference evidence="11" key="1">
    <citation type="submission" date="2021-11" db="EMBL/GenBank/DDBJ databases">
        <title>Draft genome sequence of Alcaligenes endophyticus type strain CCUG 75668T.</title>
        <authorList>
            <person name="Salva-Serra F."/>
            <person name="Duran R.E."/>
            <person name="Seeger M."/>
            <person name="Moore E.R.B."/>
            <person name="Jaen-Luchoro D."/>
        </authorList>
    </citation>
    <scope>NUCLEOTIDE SEQUENCE</scope>
    <source>
        <strain evidence="11">CCUG 75668</strain>
    </source>
</reference>
<dbReference type="EMBL" id="JAJHNU010000001">
    <property type="protein sequence ID" value="MDN4121032.1"/>
    <property type="molecule type" value="Genomic_DNA"/>
</dbReference>
<accession>A0ABT8EIB2</accession>